<evidence type="ECO:0000256" key="2">
    <source>
        <dbReference type="ARBA" id="ARBA00022559"/>
    </source>
</evidence>
<dbReference type="PROSITE" id="PS51355">
    <property type="entry name" value="GLUTATHIONE_PEROXID_3"/>
    <property type="match status" value="1"/>
</dbReference>
<dbReference type="Pfam" id="PF00255">
    <property type="entry name" value="GSHPx"/>
    <property type="match status" value="1"/>
</dbReference>
<reference evidence="5 6" key="1">
    <citation type="submission" date="2020-09" db="EMBL/GenBank/DDBJ databases">
        <title>Paenibacillus sp. strain PR3 16S rRNA gene Genome sequencing and assembly.</title>
        <authorList>
            <person name="Kim J."/>
        </authorList>
    </citation>
    <scope>NUCLEOTIDE SEQUENCE [LARGE SCALE GENOMIC DNA]</scope>
    <source>
        <strain evidence="5 6">PR3</strain>
    </source>
</reference>
<dbReference type="Gene3D" id="3.40.30.10">
    <property type="entry name" value="Glutaredoxin"/>
    <property type="match status" value="1"/>
</dbReference>
<accession>A0ABR8MZ42</accession>
<evidence type="ECO:0000256" key="4">
    <source>
        <dbReference type="RuleBase" id="RU000499"/>
    </source>
</evidence>
<dbReference type="InterPro" id="IPR036249">
    <property type="entry name" value="Thioredoxin-like_sf"/>
</dbReference>
<dbReference type="RefSeq" id="WP_191205436.1">
    <property type="nucleotide sequence ID" value="NZ_JACXZA010000005.1"/>
</dbReference>
<evidence type="ECO:0000313" key="5">
    <source>
        <dbReference type="EMBL" id="MBD3921153.1"/>
    </source>
</evidence>
<dbReference type="SUPFAM" id="SSF52833">
    <property type="entry name" value="Thioredoxin-like"/>
    <property type="match status" value="1"/>
</dbReference>
<evidence type="ECO:0000256" key="3">
    <source>
        <dbReference type="ARBA" id="ARBA00023002"/>
    </source>
</evidence>
<organism evidence="5 6">
    <name type="scientific">Paenibacillus terricola</name>
    <dbReference type="NCBI Taxonomy" id="2763503"/>
    <lineage>
        <taxon>Bacteria</taxon>
        <taxon>Bacillati</taxon>
        <taxon>Bacillota</taxon>
        <taxon>Bacilli</taxon>
        <taxon>Bacillales</taxon>
        <taxon>Paenibacillaceae</taxon>
        <taxon>Paenibacillus</taxon>
    </lineage>
</organism>
<sequence length="183" mass="21033">MSVYDYPINTIDGTSLDWSRFKNQVLLIVNTASKCGYSRQFAGLQQLYVDYREQGFTVLGFPCNQFNSKEPGDHNEINAYCEQNFGVTFPLSEKIEVRGSSAHPLFQYLTETAPFQGFDLGTQGGEWMNHFLQEKYPDILEGCGIKWNFTKFLIDRSGQVFRRYEPTIEPAEIEADLQRLLAQ</sequence>
<dbReference type="PANTHER" id="PTHR11592:SF78">
    <property type="entry name" value="GLUTATHIONE PEROXIDASE"/>
    <property type="match status" value="1"/>
</dbReference>
<keyword evidence="6" id="KW-1185">Reference proteome</keyword>
<evidence type="ECO:0000256" key="1">
    <source>
        <dbReference type="ARBA" id="ARBA00006926"/>
    </source>
</evidence>
<dbReference type="InterPro" id="IPR029760">
    <property type="entry name" value="GPX_CS"/>
</dbReference>
<dbReference type="PROSITE" id="PS00763">
    <property type="entry name" value="GLUTATHIONE_PEROXID_2"/>
    <property type="match status" value="1"/>
</dbReference>
<dbReference type="PRINTS" id="PR01011">
    <property type="entry name" value="GLUTPROXDASE"/>
</dbReference>
<dbReference type="GO" id="GO:0004601">
    <property type="term" value="F:peroxidase activity"/>
    <property type="evidence" value="ECO:0007669"/>
    <property type="project" value="UniProtKB-KW"/>
</dbReference>
<name>A0ABR8MZ42_9BACL</name>
<dbReference type="PIRSF" id="PIRSF000303">
    <property type="entry name" value="Glutathion_perox"/>
    <property type="match status" value="1"/>
</dbReference>
<protein>
    <recommendedName>
        <fullName evidence="4">Glutathione peroxidase</fullName>
    </recommendedName>
</protein>
<dbReference type="EMBL" id="JACXZA010000005">
    <property type="protein sequence ID" value="MBD3921153.1"/>
    <property type="molecule type" value="Genomic_DNA"/>
</dbReference>
<dbReference type="PANTHER" id="PTHR11592">
    <property type="entry name" value="GLUTATHIONE PEROXIDASE"/>
    <property type="match status" value="1"/>
</dbReference>
<dbReference type="InterPro" id="IPR000889">
    <property type="entry name" value="Glutathione_peroxidase"/>
</dbReference>
<comment type="caution">
    <text evidence="5">The sequence shown here is derived from an EMBL/GenBank/DDBJ whole genome shotgun (WGS) entry which is preliminary data.</text>
</comment>
<dbReference type="Proteomes" id="UP000609346">
    <property type="component" value="Unassembled WGS sequence"/>
</dbReference>
<dbReference type="CDD" id="cd00340">
    <property type="entry name" value="GSH_Peroxidase"/>
    <property type="match status" value="1"/>
</dbReference>
<comment type="similarity">
    <text evidence="1 4">Belongs to the glutathione peroxidase family.</text>
</comment>
<evidence type="ECO:0000313" key="6">
    <source>
        <dbReference type="Proteomes" id="UP000609346"/>
    </source>
</evidence>
<keyword evidence="3 4" id="KW-0560">Oxidoreductase</keyword>
<proteinExistence type="inferred from homology"/>
<keyword evidence="2 4" id="KW-0575">Peroxidase</keyword>
<gene>
    <name evidence="5" type="ORF">H8B09_20465</name>
</gene>